<protein>
    <submittedName>
        <fullName evidence="8">F-box and FNIP repeat-containing protein L60</fullName>
    </submittedName>
</protein>
<evidence type="ECO:0000259" key="7">
    <source>
        <dbReference type="PROSITE" id="PS51292"/>
    </source>
</evidence>
<keyword evidence="1" id="KW-0479">Metal-binding</keyword>
<dbReference type="InterPro" id="IPR034215">
    <property type="entry name" value="RBM42_RRM"/>
</dbReference>
<dbReference type="PROSITE" id="PS50102">
    <property type="entry name" value="RRM"/>
    <property type="match status" value="1"/>
</dbReference>
<organism evidence="8 9">
    <name type="scientific">Durusdinium trenchii</name>
    <dbReference type="NCBI Taxonomy" id="1381693"/>
    <lineage>
        <taxon>Eukaryota</taxon>
        <taxon>Sar</taxon>
        <taxon>Alveolata</taxon>
        <taxon>Dinophyceae</taxon>
        <taxon>Suessiales</taxon>
        <taxon>Symbiodiniaceae</taxon>
        <taxon>Durusdinium</taxon>
    </lineage>
</organism>
<dbReference type="Pfam" id="PF12906">
    <property type="entry name" value="RINGv"/>
    <property type="match status" value="1"/>
</dbReference>
<dbReference type="Pfam" id="PF05725">
    <property type="entry name" value="FNIP"/>
    <property type="match status" value="9"/>
</dbReference>
<evidence type="ECO:0000313" key="9">
    <source>
        <dbReference type="Proteomes" id="UP001642464"/>
    </source>
</evidence>
<dbReference type="SUPFAM" id="SSF52058">
    <property type="entry name" value="L domain-like"/>
    <property type="match status" value="1"/>
</dbReference>
<reference evidence="8 9" key="1">
    <citation type="submission" date="2024-02" db="EMBL/GenBank/DDBJ databases">
        <authorList>
            <person name="Chen Y."/>
            <person name="Shah S."/>
            <person name="Dougan E. K."/>
            <person name="Thang M."/>
            <person name="Chan C."/>
        </authorList>
    </citation>
    <scope>NUCLEOTIDE SEQUENCE [LARGE SCALE GENOMIC DNA]</scope>
</reference>
<dbReference type="Gene3D" id="3.30.70.330">
    <property type="match status" value="1"/>
</dbReference>
<dbReference type="InterPro" id="IPR035979">
    <property type="entry name" value="RBD_domain_sf"/>
</dbReference>
<evidence type="ECO:0000256" key="4">
    <source>
        <dbReference type="PROSITE-ProRule" id="PRU00176"/>
    </source>
</evidence>
<evidence type="ECO:0000313" key="8">
    <source>
        <dbReference type="EMBL" id="CAK9053810.1"/>
    </source>
</evidence>
<evidence type="ECO:0000256" key="2">
    <source>
        <dbReference type="ARBA" id="ARBA00022771"/>
    </source>
</evidence>
<gene>
    <name evidence="8" type="ORF">SCF082_LOCUS29281</name>
</gene>
<evidence type="ECO:0000259" key="5">
    <source>
        <dbReference type="PROSITE" id="PS50006"/>
    </source>
</evidence>
<feature type="domain" description="FHA" evidence="5">
    <location>
        <begin position="1149"/>
        <end position="1198"/>
    </location>
</feature>
<dbReference type="InterPro" id="IPR008984">
    <property type="entry name" value="SMAD_FHA_dom_sf"/>
</dbReference>
<keyword evidence="4" id="KW-0694">RNA-binding</keyword>
<dbReference type="Pfam" id="PF00498">
    <property type="entry name" value="FHA"/>
    <property type="match status" value="1"/>
</dbReference>
<feature type="domain" description="RING-CH-type" evidence="7">
    <location>
        <begin position="1024"/>
        <end position="1100"/>
    </location>
</feature>
<evidence type="ECO:0000259" key="6">
    <source>
        <dbReference type="PROSITE" id="PS50102"/>
    </source>
</evidence>
<dbReference type="Gene3D" id="3.80.10.10">
    <property type="entry name" value="Ribonuclease Inhibitor"/>
    <property type="match status" value="2"/>
</dbReference>
<keyword evidence="9" id="KW-1185">Reference proteome</keyword>
<evidence type="ECO:0000256" key="3">
    <source>
        <dbReference type="ARBA" id="ARBA00022833"/>
    </source>
</evidence>
<dbReference type="InterPro" id="IPR013083">
    <property type="entry name" value="Znf_RING/FYVE/PHD"/>
</dbReference>
<keyword evidence="3" id="KW-0862">Zinc</keyword>
<dbReference type="InterPro" id="IPR012677">
    <property type="entry name" value="Nucleotide-bd_a/b_plait_sf"/>
</dbReference>
<dbReference type="Proteomes" id="UP001642464">
    <property type="component" value="Unassembled WGS sequence"/>
</dbReference>
<dbReference type="PANTHER" id="PTHR32134">
    <property type="entry name" value="FNIP REPEAT-CONTAINING PROTEIN"/>
    <property type="match status" value="1"/>
</dbReference>
<sequence length="1255" mass="141191">MGGNRRTEPRGDLLDLEVCGVHGHSFNLRVSESITGKDLLEMVRNHLPAKPGAALSLLWNEQKLSLTRTLREEGLWKSPVVSYVFARACMLKAWKALKRGFEDSGEESLEGLTAVYYEGKHLEFFLNQVQPSGTLERIVFEHFDRSLKNIMFPKNLQSLTFSYNFNRSLRNVKFPKGLKHLTFGSDFNQPLERVQLPSTLQSLSFGEEFDQSLEFVHLPKLQSLTFGLSFDQPLDRVRLPRTLQRLTLGRNFNFPLQRVKLPQLEYLEFGELFNQNMDHVQLPSSIQKLVFGSTFNQRLDRLVLPQSLQRLVFGSQYNKSLEGVIFPQALRELVFADMFNQSFKNVTLPENLEELRLGHRYNRSLEGVQLPRKLKTLIFGEEFNQSMESVILPSTLQALTFAGAFNQSLEACELPSGLRSLSFGSDFSQSLRNVALPRALERLSLGSRFYESFEGLKFPKGLQHLGVSPLYSHSFEHVELPRGLWVLPYGEGQVVSNSTHLIFPDIFDECLDGVQLPSHSTSLTFGRFFNHSLQRVHLPAGLLSLSFGHEFNQSLKYVNLPDGLQSLSFGGSFNQSLVEVKLPRALESLKFGRDFDQSLKHVTFPTGLRHLTFGAYFDQPLEEVDFPESLETLIVGKKFSQKLGTSHELCMELEELARIDSGTVHAFNAAALGASTAKAPNERKAASVTLRKASGKVWRDPTLDDWPKEDYRLFCGDLGNEVTDDLLANAFRKYSSFQKAKVIRDKRTGKTKGYGFVSFSAPEDMVAALRDVNGRYVGNRPVRLKKSNWKDKGIDSEKNGASALRKLSYCIPQDSKKLQKFKKLKIKQDRRTPQVALRMLKIKTWPPPLSAALQQLQILQKPRAAAPREQRCGSAAAAPPIHTPHRTSLYGSCGGVVSIFANAHHLHTKTFTVLQPMVCVRNDTEVMMIRNNMSMPMGSDPLLRITQKDDRSFWVDKVSTSTNSKKLWRVVRASSTGHHLTEGDIIKLGRFKFKVRQLGTSQMAQPELRLDDANGACCPASLDHEALAATLCRICLLEGSTEEDPLITPCLCKGSIEFVHLGCLRYWIRGRLNITDSTSGGSYFYRPLACELCKAIYPTYVTNSSTERVPLVEVPRTTPPFIVLENLVRDSQQHASRGLHVISLADKVLKLGRGHESDVRIADVSISRCHAMIRFNQGSFVLEDNDSKFGTLVAMKKARLLEPEAVSIQMGRTVLSLNVQPDHGYGCASLLQAPRTEERAIRLNLLARGRPDCEP</sequence>
<dbReference type="SMART" id="SM00744">
    <property type="entry name" value="RINGv"/>
    <property type="match status" value="1"/>
</dbReference>
<name>A0ABP0MUU8_9DINO</name>
<dbReference type="SUPFAM" id="SSF54928">
    <property type="entry name" value="RNA-binding domain, RBD"/>
    <property type="match status" value="1"/>
</dbReference>
<dbReference type="InterPro" id="IPR008615">
    <property type="entry name" value="FNIP"/>
</dbReference>
<dbReference type="Gene3D" id="3.30.40.10">
    <property type="entry name" value="Zinc/RING finger domain, C3HC4 (zinc finger)"/>
    <property type="match status" value="1"/>
</dbReference>
<dbReference type="CDD" id="cd00060">
    <property type="entry name" value="FHA"/>
    <property type="match status" value="1"/>
</dbReference>
<comment type="caution">
    <text evidence="8">The sequence shown here is derived from an EMBL/GenBank/DDBJ whole genome shotgun (WGS) entry which is preliminary data.</text>
</comment>
<dbReference type="InterPro" id="IPR011016">
    <property type="entry name" value="Znf_RING-CH"/>
</dbReference>
<dbReference type="CDD" id="cd12383">
    <property type="entry name" value="RRM_RBM42"/>
    <property type="match status" value="1"/>
</dbReference>
<dbReference type="InterPro" id="IPR000504">
    <property type="entry name" value="RRM_dom"/>
</dbReference>
<dbReference type="SMART" id="SM00360">
    <property type="entry name" value="RRM"/>
    <property type="match status" value="1"/>
</dbReference>
<feature type="domain" description="RRM" evidence="6">
    <location>
        <begin position="711"/>
        <end position="789"/>
    </location>
</feature>
<dbReference type="SUPFAM" id="SSF49879">
    <property type="entry name" value="SMAD/FHA domain"/>
    <property type="match status" value="1"/>
</dbReference>
<dbReference type="SMART" id="SM00240">
    <property type="entry name" value="FHA"/>
    <property type="match status" value="1"/>
</dbReference>
<dbReference type="PROSITE" id="PS51292">
    <property type="entry name" value="ZF_RING_CH"/>
    <property type="match status" value="1"/>
</dbReference>
<dbReference type="Pfam" id="PF00076">
    <property type="entry name" value="RRM_1"/>
    <property type="match status" value="1"/>
</dbReference>
<dbReference type="InterPro" id="IPR051251">
    <property type="entry name" value="STK_FNIP-Repeat"/>
</dbReference>
<accession>A0ABP0MUU8</accession>
<dbReference type="EMBL" id="CAXAMM010023558">
    <property type="protein sequence ID" value="CAK9053810.1"/>
    <property type="molecule type" value="Genomic_DNA"/>
</dbReference>
<dbReference type="PROSITE" id="PS50006">
    <property type="entry name" value="FHA_DOMAIN"/>
    <property type="match status" value="1"/>
</dbReference>
<proteinExistence type="predicted"/>
<dbReference type="PANTHER" id="PTHR32134:SF169">
    <property type="entry name" value="FNIP REPEAT-CONTAINING PROTEIN-RELATED"/>
    <property type="match status" value="1"/>
</dbReference>
<dbReference type="Gene3D" id="2.60.200.20">
    <property type="match status" value="1"/>
</dbReference>
<evidence type="ECO:0000256" key="1">
    <source>
        <dbReference type="ARBA" id="ARBA00022723"/>
    </source>
</evidence>
<dbReference type="InterPro" id="IPR032675">
    <property type="entry name" value="LRR_dom_sf"/>
</dbReference>
<keyword evidence="2" id="KW-0863">Zinc-finger</keyword>
<dbReference type="InterPro" id="IPR000253">
    <property type="entry name" value="FHA_dom"/>
</dbReference>
<dbReference type="CDD" id="cd16495">
    <property type="entry name" value="RING_CH-C4HC3_MARCH"/>
    <property type="match status" value="1"/>
</dbReference>
<dbReference type="SUPFAM" id="SSF57850">
    <property type="entry name" value="RING/U-box"/>
    <property type="match status" value="1"/>
</dbReference>